<dbReference type="PANTHER" id="PTHR46085:SF3">
    <property type="entry name" value="ARF GTPASE ACTIVATING PROTEIN"/>
    <property type="match status" value="1"/>
</dbReference>
<gene>
    <name evidence="7" type="ORF">SI8410_06007866</name>
</gene>
<dbReference type="PRINTS" id="PR00405">
    <property type="entry name" value="REVINTRACTNG"/>
</dbReference>
<feature type="region of interest" description="Disordered" evidence="5">
    <location>
        <begin position="323"/>
        <end position="405"/>
    </location>
</feature>
<reference evidence="7" key="1">
    <citation type="submission" date="2020-02" db="EMBL/GenBank/DDBJ databases">
        <authorList>
            <person name="Scholz U."/>
            <person name="Mascher M."/>
            <person name="Fiebig A."/>
        </authorList>
    </citation>
    <scope>NUCLEOTIDE SEQUENCE</scope>
</reference>
<evidence type="ECO:0000256" key="4">
    <source>
        <dbReference type="PROSITE-ProRule" id="PRU00288"/>
    </source>
</evidence>
<feature type="compositionally biased region" description="Basic and acidic residues" evidence="5">
    <location>
        <begin position="126"/>
        <end position="151"/>
    </location>
</feature>
<organism evidence="7 8">
    <name type="scientific">Spirodela intermedia</name>
    <name type="common">Intermediate duckweed</name>
    <dbReference type="NCBI Taxonomy" id="51605"/>
    <lineage>
        <taxon>Eukaryota</taxon>
        <taxon>Viridiplantae</taxon>
        <taxon>Streptophyta</taxon>
        <taxon>Embryophyta</taxon>
        <taxon>Tracheophyta</taxon>
        <taxon>Spermatophyta</taxon>
        <taxon>Magnoliopsida</taxon>
        <taxon>Liliopsida</taxon>
        <taxon>Araceae</taxon>
        <taxon>Lemnoideae</taxon>
        <taxon>Spirodela</taxon>
    </lineage>
</organism>
<evidence type="ECO:0000313" key="8">
    <source>
        <dbReference type="Proteomes" id="UP000663760"/>
    </source>
</evidence>
<feature type="compositionally biased region" description="Basic and acidic residues" evidence="5">
    <location>
        <begin position="226"/>
        <end position="251"/>
    </location>
</feature>
<dbReference type="CDD" id="cd08838">
    <property type="entry name" value="ArfGap_AGFG"/>
    <property type="match status" value="1"/>
</dbReference>
<dbReference type="OrthoDB" id="6036at2759"/>
<dbReference type="SMART" id="SM00105">
    <property type="entry name" value="ArfGap"/>
    <property type="match status" value="1"/>
</dbReference>
<dbReference type="InterPro" id="IPR037278">
    <property type="entry name" value="ARFGAP/RecO"/>
</dbReference>
<evidence type="ECO:0000256" key="5">
    <source>
        <dbReference type="SAM" id="MobiDB-lite"/>
    </source>
</evidence>
<feature type="compositionally biased region" description="Polar residues" evidence="5">
    <location>
        <begin position="329"/>
        <end position="341"/>
    </location>
</feature>
<dbReference type="Pfam" id="PF01412">
    <property type="entry name" value="ArfGap"/>
    <property type="match status" value="1"/>
</dbReference>
<dbReference type="GO" id="GO:0008270">
    <property type="term" value="F:zinc ion binding"/>
    <property type="evidence" value="ECO:0007669"/>
    <property type="project" value="UniProtKB-KW"/>
</dbReference>
<evidence type="ECO:0000259" key="6">
    <source>
        <dbReference type="PROSITE" id="PS50115"/>
    </source>
</evidence>
<dbReference type="SUPFAM" id="SSF57863">
    <property type="entry name" value="ArfGap/RecO-like zinc finger"/>
    <property type="match status" value="1"/>
</dbReference>
<evidence type="ECO:0000256" key="2">
    <source>
        <dbReference type="ARBA" id="ARBA00022771"/>
    </source>
</evidence>
<keyword evidence="8" id="KW-1185">Reference proteome</keyword>
<dbReference type="PANTHER" id="PTHR46085">
    <property type="entry name" value="ARFGAP/RECO-RELATED"/>
    <property type="match status" value="1"/>
</dbReference>
<feature type="region of interest" description="Disordered" evidence="5">
    <location>
        <begin position="126"/>
        <end position="257"/>
    </location>
</feature>
<dbReference type="Proteomes" id="UP000663760">
    <property type="component" value="Chromosome 6"/>
</dbReference>
<feature type="region of interest" description="Disordered" evidence="5">
    <location>
        <begin position="477"/>
        <end position="541"/>
    </location>
</feature>
<keyword evidence="3" id="KW-0862">Zinc</keyword>
<feature type="compositionally biased region" description="Basic and acidic residues" evidence="5">
    <location>
        <begin position="207"/>
        <end position="219"/>
    </location>
</feature>
<proteinExistence type="predicted"/>
<feature type="compositionally biased region" description="Polar residues" evidence="5">
    <location>
        <begin position="367"/>
        <end position="385"/>
    </location>
</feature>
<dbReference type="EMBL" id="LR746269">
    <property type="protein sequence ID" value="CAA7397201.1"/>
    <property type="molecule type" value="Genomic_DNA"/>
</dbReference>
<dbReference type="GO" id="GO:0005096">
    <property type="term" value="F:GTPase activator activity"/>
    <property type="evidence" value="ECO:0007669"/>
    <property type="project" value="InterPro"/>
</dbReference>
<dbReference type="InterPro" id="IPR044820">
    <property type="entry name" value="AGD14-like"/>
</dbReference>
<accession>A0A7I8KHP1</accession>
<evidence type="ECO:0000256" key="3">
    <source>
        <dbReference type="ARBA" id="ARBA00022833"/>
    </source>
</evidence>
<keyword evidence="1" id="KW-0479">Metal-binding</keyword>
<sequence length="687" mass="75948">MASRVKEDEKNEKIIRGLLKLPANRRCINCNSLGPQYVCTNFWTFICMNCSGIHREFTHRVKSVSMAKFTTQEVNALQEGGNERAKEIYFKQWDPQRHSFPDSSNVDRLRDFIKHVYVERRYTGERSVDGPSRVKGEREDSYENKKSDAHRGGSRSPPFEDKYDRRNMERLGSGGRNDDRNFRSSYEERRSPGYDRSDYRRSPGRFDAVDERRQDDRHGNGNQIRSFEDRRFPDGLPRPEGRPANHQKESKVPSPPMVRPVREILGEDVPPLRVGEPPKTDGTKAVNGSLQTQADLLSVFIFCVEKEESRLSNSLSSTGIEGAVADGGRTTSSNSLASIDSNPAEVKRPDLGSLIDFDANPEPAVAPSSQPVPKPTTDSQVNGGNWASFYSVPQPKPPQPASNLSPLESALSELSIPPAPAVNTVSSLPSAGVDPFSLANDAAQVPAIQQNQPSLFPPNLGQPSVLHASLFAPSPRLDLTTPAGQPPQAAVTPPGGTGIAGTSQPSAVDGKNSGRRELPAAMPSFPQPPKSTNPFDFSNEAMMPHAHSTQPARTCCFWRSRHEPAASGRAPADGHSWFPFCRRESLRIETSSLRISYPLRHRGQCPILVSFFPKEKAGAREIIETVHCSKDKKKMQRYCCCVESCSEEEEEEGWRLFKAMMGGRGMLLCNQKAERSRVGGQRGGLPV</sequence>
<dbReference type="InterPro" id="IPR001164">
    <property type="entry name" value="ArfGAP_dom"/>
</dbReference>
<keyword evidence="2 4" id="KW-0863">Zinc-finger</keyword>
<evidence type="ECO:0000313" key="7">
    <source>
        <dbReference type="EMBL" id="CAA7397201.1"/>
    </source>
</evidence>
<feature type="domain" description="Arf-GAP" evidence="6">
    <location>
        <begin position="12"/>
        <end position="130"/>
    </location>
</feature>
<protein>
    <recommendedName>
        <fullName evidence="6">Arf-GAP domain-containing protein</fullName>
    </recommendedName>
</protein>
<feature type="compositionally biased region" description="Basic and acidic residues" evidence="5">
    <location>
        <begin position="158"/>
        <end position="169"/>
    </location>
</feature>
<feature type="compositionally biased region" description="Basic and acidic residues" evidence="5">
    <location>
        <begin position="176"/>
        <end position="201"/>
    </location>
</feature>
<dbReference type="FunFam" id="1.10.220.150:FF:000005">
    <property type="entry name" value="Arf-GAP domain and FG repeat-containing protein 1"/>
    <property type="match status" value="1"/>
</dbReference>
<dbReference type="PROSITE" id="PS50115">
    <property type="entry name" value="ARFGAP"/>
    <property type="match status" value="1"/>
</dbReference>
<dbReference type="AlphaFoldDB" id="A0A7I8KHP1"/>
<evidence type="ECO:0000256" key="1">
    <source>
        <dbReference type="ARBA" id="ARBA00022723"/>
    </source>
</evidence>
<name>A0A7I8KHP1_SPIIN</name>
<dbReference type="Gene3D" id="1.10.220.150">
    <property type="entry name" value="Arf GTPase activating protein"/>
    <property type="match status" value="1"/>
</dbReference>
<dbReference type="InterPro" id="IPR038508">
    <property type="entry name" value="ArfGAP_dom_sf"/>
</dbReference>